<dbReference type="RefSeq" id="XP_045258298.1">
    <property type="nucleotide sequence ID" value="XM_045415125.1"/>
</dbReference>
<dbReference type="EMBL" id="WVTB01000086">
    <property type="protein sequence ID" value="KAF3799138.1"/>
    <property type="molecule type" value="Genomic_DNA"/>
</dbReference>
<dbReference type="SUPFAM" id="SSF52777">
    <property type="entry name" value="CoA-dependent acyltransferases"/>
    <property type="match status" value="1"/>
</dbReference>
<evidence type="ECO:0000313" key="3">
    <source>
        <dbReference type="Proteomes" id="UP000613401"/>
    </source>
</evidence>
<sequence length="173" mass="19036">MHCKSSASAPLALLQSLTSDEASSQEPKGASTIWYQNEAIKRVDPMVAFHIKDRSRKHKATPTQFYLAIYHVLLSRMTGSDDIAIGIADTNRSTMDELSAMGFCANLLPLGFGDFGEHLMFVQDSVREALKHSRVPYSVIHDRLSTAQGRCNDPTTHLPYELGDPALSSIELG</sequence>
<dbReference type="Gene3D" id="3.30.559.30">
    <property type="entry name" value="Nonribosomal peptide synthetase, condensation domain"/>
    <property type="match status" value="1"/>
</dbReference>
<reference evidence="2" key="2">
    <citation type="submission" date="2020-03" db="EMBL/GenBank/DDBJ databases">
        <authorList>
            <person name="Fu F.-F."/>
            <person name="Chen J."/>
        </authorList>
    </citation>
    <scope>NUCLEOTIDE SEQUENCE</scope>
    <source>
        <strain evidence="2">Lc1</strain>
    </source>
</reference>
<comment type="caution">
    <text evidence="2">The sequence shown here is derived from an EMBL/GenBank/DDBJ whole genome shotgun (WGS) entry which is preliminary data.</text>
</comment>
<protein>
    <submittedName>
        <fullName evidence="2">Compactin nonaketide synthase mokA</fullName>
    </submittedName>
</protein>
<organism evidence="2 3">
    <name type="scientific">Colletotrichum gloeosporioides</name>
    <name type="common">Anthracnose fungus</name>
    <name type="synonym">Glomerella cingulata</name>
    <dbReference type="NCBI Taxonomy" id="474922"/>
    <lineage>
        <taxon>Eukaryota</taxon>
        <taxon>Fungi</taxon>
        <taxon>Dikarya</taxon>
        <taxon>Ascomycota</taxon>
        <taxon>Pezizomycotina</taxon>
        <taxon>Sordariomycetes</taxon>
        <taxon>Hypocreomycetidae</taxon>
        <taxon>Glomerellales</taxon>
        <taxon>Glomerellaceae</taxon>
        <taxon>Colletotrichum</taxon>
        <taxon>Colletotrichum gloeosporioides species complex</taxon>
    </lineage>
</organism>
<gene>
    <name evidence="2" type="ORF">GCG54_00015322</name>
</gene>
<name>A0A8H4C7Z9_COLGL</name>
<evidence type="ECO:0000313" key="2">
    <source>
        <dbReference type="EMBL" id="KAF3799138.1"/>
    </source>
</evidence>
<accession>A0A8H4C7Z9</accession>
<evidence type="ECO:0000259" key="1">
    <source>
        <dbReference type="Pfam" id="PF00668"/>
    </source>
</evidence>
<proteinExistence type="predicted"/>
<keyword evidence="3" id="KW-1185">Reference proteome</keyword>
<feature type="domain" description="Condensation" evidence="1">
    <location>
        <begin position="38"/>
        <end position="149"/>
    </location>
</feature>
<dbReference type="Proteomes" id="UP000613401">
    <property type="component" value="Unassembled WGS sequence"/>
</dbReference>
<dbReference type="Pfam" id="PF00668">
    <property type="entry name" value="Condensation"/>
    <property type="match status" value="1"/>
</dbReference>
<dbReference type="AlphaFoldDB" id="A0A8H4C7Z9"/>
<reference evidence="2" key="1">
    <citation type="journal article" date="2020" name="Phytopathology">
        <title>Genome sequence and comparative analysis of Colletotrichum gloeosporioides isolated from Liriodendron leaves.</title>
        <authorList>
            <person name="Fu F.F."/>
            <person name="Hao Z."/>
            <person name="Wang P."/>
            <person name="Lu Y."/>
            <person name="Xue L.J."/>
            <person name="Wei G."/>
            <person name="Tian Y."/>
            <person name="Baishi H."/>
            <person name="Xu H."/>
            <person name="Shi J."/>
            <person name="Cheng T."/>
            <person name="Wang G."/>
            <person name="Yi Y."/>
            <person name="Chen J."/>
        </authorList>
    </citation>
    <scope>NUCLEOTIDE SEQUENCE</scope>
    <source>
        <strain evidence="2">Lc1</strain>
    </source>
</reference>
<dbReference type="InterPro" id="IPR001242">
    <property type="entry name" value="Condensation_dom"/>
</dbReference>
<dbReference type="GO" id="GO:0003824">
    <property type="term" value="F:catalytic activity"/>
    <property type="evidence" value="ECO:0007669"/>
    <property type="project" value="InterPro"/>
</dbReference>
<dbReference type="GeneID" id="69022427"/>